<dbReference type="Gene3D" id="1.25.40.180">
    <property type="match status" value="1"/>
</dbReference>
<feature type="compositionally biased region" description="Basic residues" evidence="1">
    <location>
        <begin position="1"/>
        <end position="11"/>
    </location>
</feature>
<dbReference type="GO" id="GO:0005829">
    <property type="term" value="C:cytosol"/>
    <property type="evidence" value="ECO:0007669"/>
    <property type="project" value="TreeGrafter"/>
</dbReference>
<dbReference type="GO" id="GO:0006446">
    <property type="term" value="P:regulation of translational initiation"/>
    <property type="evidence" value="ECO:0007669"/>
    <property type="project" value="TreeGrafter"/>
</dbReference>
<protein>
    <submittedName>
        <fullName evidence="3">CBP80/20-dependent translation initiation factor-like</fullName>
    </submittedName>
</protein>
<keyword evidence="2" id="KW-1185">Reference proteome</keyword>
<dbReference type="SUPFAM" id="SSF48371">
    <property type="entry name" value="ARM repeat"/>
    <property type="match status" value="1"/>
</dbReference>
<dbReference type="PANTHER" id="PTHR23254:SF16">
    <property type="entry name" value="CBP80_20-DEPENDENT TRANSLATION INITIATION FACTOR"/>
    <property type="match status" value="1"/>
</dbReference>
<feature type="compositionally biased region" description="Polar residues" evidence="1">
    <location>
        <begin position="50"/>
        <end position="59"/>
    </location>
</feature>
<feature type="region of interest" description="Disordered" evidence="1">
    <location>
        <begin position="1"/>
        <end position="59"/>
    </location>
</feature>
<reference evidence="3" key="1">
    <citation type="submission" date="2025-08" db="UniProtKB">
        <authorList>
            <consortium name="RefSeq"/>
        </authorList>
    </citation>
    <scope>IDENTIFICATION</scope>
</reference>
<dbReference type="KEGG" id="bgt:106061626"/>
<evidence type="ECO:0000313" key="3">
    <source>
        <dbReference type="RefSeq" id="XP_013075265.2"/>
    </source>
</evidence>
<evidence type="ECO:0000313" key="2">
    <source>
        <dbReference type="Proteomes" id="UP001165740"/>
    </source>
</evidence>
<proteinExistence type="predicted"/>
<dbReference type="AlphaFoldDB" id="A0A9U8E6L2"/>
<dbReference type="RefSeq" id="XP_013075265.2">
    <property type="nucleotide sequence ID" value="XM_013219811.2"/>
</dbReference>
<dbReference type="InterPro" id="IPR016024">
    <property type="entry name" value="ARM-type_fold"/>
</dbReference>
<evidence type="ECO:0000256" key="1">
    <source>
        <dbReference type="SAM" id="MobiDB-lite"/>
    </source>
</evidence>
<dbReference type="Proteomes" id="UP001165740">
    <property type="component" value="Chromosome 18"/>
</dbReference>
<organism evidence="2 3">
    <name type="scientific">Biomphalaria glabrata</name>
    <name type="common">Bloodfluke planorb</name>
    <name type="synonym">Freshwater snail</name>
    <dbReference type="NCBI Taxonomy" id="6526"/>
    <lineage>
        <taxon>Eukaryota</taxon>
        <taxon>Metazoa</taxon>
        <taxon>Spiralia</taxon>
        <taxon>Lophotrochozoa</taxon>
        <taxon>Mollusca</taxon>
        <taxon>Gastropoda</taxon>
        <taxon>Heterobranchia</taxon>
        <taxon>Euthyneura</taxon>
        <taxon>Panpulmonata</taxon>
        <taxon>Hygrophila</taxon>
        <taxon>Lymnaeoidea</taxon>
        <taxon>Planorbidae</taxon>
        <taxon>Biomphalaria</taxon>
    </lineage>
</organism>
<accession>A0A9U8E6L2</accession>
<sequence length="306" mass="34498">MAGRGRARGRSRGLVDQEITSPGGLASRHSDGDAEEVPNGQFHSEPLDVKNSTPDQPTLSLNDMKSILEDSRTYSDQNDVKRVLLCAKNFVRTEEDVRLLALIIYNKCLEDCSLAKRGSEMCDIMSCIEVGNIKFRNCLLNLVQADYKARKEIAVQNPQRFTCFLAFLCNIFGIMRTATDEVFKPLVNPIFDCFNLILNPNYVREDEESVEPRVADVENVNEDACEVFSQELQPIGKLLEENGEEQMQQLIDNIRTCIINSKSLPRVRCSLLEVIEAYARGWEPANNETTRFYCDMSVGLISGLVL</sequence>
<dbReference type="InterPro" id="IPR051367">
    <property type="entry name" value="mRNA_TranslReg/HistoneTransl"/>
</dbReference>
<dbReference type="GeneID" id="106061626"/>
<dbReference type="OMA" id="EMKCGCN"/>
<name>A0A9U8E6L2_BIOGL</name>
<dbReference type="GO" id="GO:0008494">
    <property type="term" value="F:translation activator activity"/>
    <property type="evidence" value="ECO:0007669"/>
    <property type="project" value="TreeGrafter"/>
</dbReference>
<dbReference type="PANTHER" id="PTHR23254">
    <property type="entry name" value="EIF4G DOMAIN PROTEIN"/>
    <property type="match status" value="1"/>
</dbReference>
<gene>
    <name evidence="3" type="primary">LOC106061626</name>
</gene>
<dbReference type="OrthoDB" id="6484979at2759"/>